<accession>I3T7D5</accession>
<organism evidence="1">
    <name type="scientific">Lotus japonicus</name>
    <name type="common">Lotus corniculatus var. japonicus</name>
    <dbReference type="NCBI Taxonomy" id="34305"/>
    <lineage>
        <taxon>Eukaryota</taxon>
        <taxon>Viridiplantae</taxon>
        <taxon>Streptophyta</taxon>
        <taxon>Embryophyta</taxon>
        <taxon>Tracheophyta</taxon>
        <taxon>Spermatophyta</taxon>
        <taxon>Magnoliopsida</taxon>
        <taxon>eudicotyledons</taxon>
        <taxon>Gunneridae</taxon>
        <taxon>Pentapetalae</taxon>
        <taxon>rosids</taxon>
        <taxon>fabids</taxon>
        <taxon>Fabales</taxon>
        <taxon>Fabaceae</taxon>
        <taxon>Papilionoideae</taxon>
        <taxon>50 kb inversion clade</taxon>
        <taxon>NPAAA clade</taxon>
        <taxon>Hologalegina</taxon>
        <taxon>robinioid clade</taxon>
        <taxon>Loteae</taxon>
        <taxon>Lotus</taxon>
    </lineage>
</organism>
<evidence type="ECO:0000313" key="1">
    <source>
        <dbReference type="EMBL" id="AFK48427.1"/>
    </source>
</evidence>
<proteinExistence type="evidence at transcript level"/>
<name>I3T7D5_LOTJA</name>
<protein>
    <submittedName>
        <fullName evidence="1">Uncharacterized protein</fullName>
    </submittedName>
</protein>
<sequence length="44" mass="5083">MHLTNCHSRRIENSSRYTYAAEVKAHQTAIKNPVLYSHKLQTSP</sequence>
<dbReference type="EMBL" id="BT148633">
    <property type="protein sequence ID" value="AFK48427.1"/>
    <property type="molecule type" value="mRNA"/>
</dbReference>
<reference evidence="1" key="1">
    <citation type="submission" date="2012-05" db="EMBL/GenBank/DDBJ databases">
        <authorList>
            <person name="Krishnakumar V."/>
            <person name="Cheung F."/>
            <person name="Xiao Y."/>
            <person name="Chan A."/>
            <person name="Moskal W.A."/>
            <person name="Town C.D."/>
        </authorList>
    </citation>
    <scope>NUCLEOTIDE SEQUENCE</scope>
</reference>
<dbReference type="AlphaFoldDB" id="I3T7D5"/>